<evidence type="ECO:0008006" key="3">
    <source>
        <dbReference type="Google" id="ProtNLM"/>
    </source>
</evidence>
<sequence>MSSAMLVASTVRGLPGELVDQIINFLYDDMNSLKACALVTKSWTPSSHYHLFSTVLCYPDTPGRTVEEVLAWASSEGTRAALYVTTLVVQPRSLCHHPYYSFCMVDFGLLIMRMPNVRRVTFREVVIHSHISPTSTTIRHRTTHPMPSPTCSKFFRKLIS</sequence>
<dbReference type="OrthoDB" id="2758166at2759"/>
<gene>
    <name evidence="1" type="ORF">OH76DRAFT_1241295</name>
</gene>
<dbReference type="Proteomes" id="UP000256964">
    <property type="component" value="Unassembled WGS sequence"/>
</dbReference>
<reference evidence="1 2" key="1">
    <citation type="journal article" date="2018" name="Biotechnol. Biofuels">
        <title>Integrative visual omics of the white-rot fungus Polyporus brumalis exposes the biotechnological potential of its oxidative enzymes for delignifying raw plant biomass.</title>
        <authorList>
            <person name="Miyauchi S."/>
            <person name="Rancon A."/>
            <person name="Drula E."/>
            <person name="Hage H."/>
            <person name="Chaduli D."/>
            <person name="Favel A."/>
            <person name="Grisel S."/>
            <person name="Henrissat B."/>
            <person name="Herpoel-Gimbert I."/>
            <person name="Ruiz-Duenas F.J."/>
            <person name="Chevret D."/>
            <person name="Hainaut M."/>
            <person name="Lin J."/>
            <person name="Wang M."/>
            <person name="Pangilinan J."/>
            <person name="Lipzen A."/>
            <person name="Lesage-Meessen L."/>
            <person name="Navarro D."/>
            <person name="Riley R."/>
            <person name="Grigoriev I.V."/>
            <person name="Zhou S."/>
            <person name="Raouche S."/>
            <person name="Rosso M.N."/>
        </authorList>
    </citation>
    <scope>NUCLEOTIDE SEQUENCE [LARGE SCALE GENOMIC DNA]</scope>
    <source>
        <strain evidence="1 2">BRFM 1820</strain>
    </source>
</reference>
<organism evidence="1 2">
    <name type="scientific">Lentinus brumalis</name>
    <dbReference type="NCBI Taxonomy" id="2498619"/>
    <lineage>
        <taxon>Eukaryota</taxon>
        <taxon>Fungi</taxon>
        <taxon>Dikarya</taxon>
        <taxon>Basidiomycota</taxon>
        <taxon>Agaricomycotina</taxon>
        <taxon>Agaricomycetes</taxon>
        <taxon>Polyporales</taxon>
        <taxon>Polyporaceae</taxon>
        <taxon>Lentinus</taxon>
    </lineage>
</organism>
<dbReference type="EMBL" id="KZ857470">
    <property type="protein sequence ID" value="RDX43122.1"/>
    <property type="molecule type" value="Genomic_DNA"/>
</dbReference>
<dbReference type="SUPFAM" id="SSF81383">
    <property type="entry name" value="F-box domain"/>
    <property type="match status" value="1"/>
</dbReference>
<accession>A0A371CS58</accession>
<evidence type="ECO:0000313" key="1">
    <source>
        <dbReference type="EMBL" id="RDX43122.1"/>
    </source>
</evidence>
<proteinExistence type="predicted"/>
<evidence type="ECO:0000313" key="2">
    <source>
        <dbReference type="Proteomes" id="UP000256964"/>
    </source>
</evidence>
<dbReference type="AlphaFoldDB" id="A0A371CS58"/>
<keyword evidence="2" id="KW-1185">Reference proteome</keyword>
<dbReference type="InterPro" id="IPR036047">
    <property type="entry name" value="F-box-like_dom_sf"/>
</dbReference>
<name>A0A371CS58_9APHY</name>
<protein>
    <recommendedName>
        <fullName evidence="3">F-box domain-containing protein</fullName>
    </recommendedName>
</protein>